<dbReference type="PANTHER" id="PTHR10773:SF19">
    <property type="match status" value="1"/>
</dbReference>
<feature type="region of interest" description="Disordered" evidence="1">
    <location>
        <begin position="377"/>
        <end position="402"/>
    </location>
</feature>
<accession>A0A8J5MYI0</accession>
<feature type="region of interest" description="Disordered" evidence="1">
    <location>
        <begin position="181"/>
        <end position="200"/>
    </location>
</feature>
<proteinExistence type="predicted"/>
<evidence type="ECO:0000313" key="3">
    <source>
        <dbReference type="Proteomes" id="UP000747542"/>
    </source>
</evidence>
<dbReference type="Proteomes" id="UP000747542">
    <property type="component" value="Unassembled WGS sequence"/>
</dbReference>
<reference evidence="2" key="1">
    <citation type="journal article" date="2021" name="Sci. Adv.">
        <title>The American lobster genome reveals insights on longevity, neural, and immune adaptations.</title>
        <authorList>
            <person name="Polinski J.M."/>
            <person name="Zimin A.V."/>
            <person name="Clark K.F."/>
            <person name="Kohn A.B."/>
            <person name="Sadowski N."/>
            <person name="Timp W."/>
            <person name="Ptitsyn A."/>
            <person name="Khanna P."/>
            <person name="Romanova D.Y."/>
            <person name="Williams P."/>
            <person name="Greenwood S.J."/>
            <person name="Moroz L.L."/>
            <person name="Walt D.R."/>
            <person name="Bodnar A.G."/>
        </authorList>
    </citation>
    <scope>NUCLEOTIDE SEQUENCE</scope>
    <source>
        <strain evidence="2">GMGI-L3</strain>
    </source>
</reference>
<protein>
    <submittedName>
        <fullName evidence="2">Uncharacterized protein</fullName>
    </submittedName>
</protein>
<comment type="caution">
    <text evidence="2">The sequence shown here is derived from an EMBL/GenBank/DDBJ whole genome shotgun (WGS) entry which is preliminary data.</text>
</comment>
<evidence type="ECO:0000256" key="1">
    <source>
        <dbReference type="SAM" id="MobiDB-lite"/>
    </source>
</evidence>
<keyword evidence="3" id="KW-1185">Reference proteome</keyword>
<dbReference type="PANTHER" id="PTHR10773">
    <property type="entry name" value="DNA-DIRECTED RNA POLYMERASES I, II, AND III SUBUNIT RPABC2"/>
    <property type="match status" value="1"/>
</dbReference>
<gene>
    <name evidence="2" type="ORF">Hamer_G018459</name>
</gene>
<dbReference type="EMBL" id="JAHLQT010021080">
    <property type="protein sequence ID" value="KAG7168022.1"/>
    <property type="molecule type" value="Genomic_DNA"/>
</dbReference>
<organism evidence="2 3">
    <name type="scientific">Homarus americanus</name>
    <name type="common">American lobster</name>
    <dbReference type="NCBI Taxonomy" id="6706"/>
    <lineage>
        <taxon>Eukaryota</taxon>
        <taxon>Metazoa</taxon>
        <taxon>Ecdysozoa</taxon>
        <taxon>Arthropoda</taxon>
        <taxon>Crustacea</taxon>
        <taxon>Multicrustacea</taxon>
        <taxon>Malacostraca</taxon>
        <taxon>Eumalacostraca</taxon>
        <taxon>Eucarida</taxon>
        <taxon>Decapoda</taxon>
        <taxon>Pleocyemata</taxon>
        <taxon>Astacidea</taxon>
        <taxon>Nephropoidea</taxon>
        <taxon>Nephropidae</taxon>
        <taxon>Homarus</taxon>
    </lineage>
</organism>
<evidence type="ECO:0000313" key="2">
    <source>
        <dbReference type="EMBL" id="KAG7168022.1"/>
    </source>
</evidence>
<feature type="region of interest" description="Disordered" evidence="1">
    <location>
        <begin position="410"/>
        <end position="429"/>
    </location>
</feature>
<dbReference type="AlphaFoldDB" id="A0A8J5MYI0"/>
<name>A0A8J5MYI0_HOMAM</name>
<feature type="compositionally biased region" description="Polar residues" evidence="1">
    <location>
        <begin position="393"/>
        <end position="402"/>
    </location>
</feature>
<feature type="compositionally biased region" description="Basic residues" evidence="1">
    <location>
        <begin position="410"/>
        <end position="422"/>
    </location>
</feature>
<sequence length="515" mass="58138">MAEPASEAAGFAQDLFSPLQFCEVVQEGQAAHHHVKEEIPRPQQQQQAPQLTTAAVTSMVNIAGVTTSTTTTQHIHLQAQPIMVQHQHVQHQHLVNGLQLPITVQHTVAGKTPTTVAAGTTTQPPPLIVLTGIVTSDNNPVAITAGVATTAAAAVATAANGTVNKEDVKPVPVKRTWRRPWKKKKEREKKQPVKKARRVKRKRIVMPKKSIIHIDPRNGPMIDTAMNQIKRESEEAINQLKQKRQRIKLNRNSGREYVNRLGKVVGARIIGPPCNCPLKCWERMGSKILEIFNNFWDLSDFNLQNSYLFTCLKLCDVKRRYTKKPAEESRRQNTFEYFVRISGKHLRVCKRAFMSSHGLTSDKRLRTLFHQMKDGALVPEPDRRGKHLRPVKSPNQMSPNHTVESYTTNKIKKPRTTKKKQNNKLENKPMYTPPPPPMGHIHPHCTPPPPPAHATNMQEPPHAYIPNGDIYFPGHYLEPHQSMAPPHMNQIPSCQKMLEAPAYFMAGMKENTFHQ</sequence>